<keyword evidence="2" id="KW-1185">Reference proteome</keyword>
<evidence type="ECO:0000313" key="1">
    <source>
        <dbReference type="EMBL" id="KAG8224799.1"/>
    </source>
</evidence>
<accession>A0A8K0JYF9</accession>
<dbReference type="AlphaFoldDB" id="A0A8K0JYF9"/>
<reference evidence="1" key="1">
    <citation type="submission" date="2013-04" db="EMBL/GenBank/DDBJ databases">
        <authorList>
            <person name="Qu J."/>
            <person name="Murali S.C."/>
            <person name="Bandaranaike D."/>
            <person name="Bellair M."/>
            <person name="Blankenburg K."/>
            <person name="Chao H."/>
            <person name="Dinh H."/>
            <person name="Doddapaneni H."/>
            <person name="Downs B."/>
            <person name="Dugan-Rocha S."/>
            <person name="Elkadiri S."/>
            <person name="Gnanaolivu R.D."/>
            <person name="Hernandez B."/>
            <person name="Javaid M."/>
            <person name="Jayaseelan J.C."/>
            <person name="Lee S."/>
            <person name="Li M."/>
            <person name="Ming W."/>
            <person name="Munidasa M."/>
            <person name="Muniz J."/>
            <person name="Nguyen L."/>
            <person name="Ongeri F."/>
            <person name="Osuji N."/>
            <person name="Pu L.-L."/>
            <person name="Puazo M."/>
            <person name="Qu C."/>
            <person name="Quiroz J."/>
            <person name="Raj R."/>
            <person name="Weissenberger G."/>
            <person name="Xin Y."/>
            <person name="Zou X."/>
            <person name="Han Y."/>
            <person name="Richards S."/>
            <person name="Worley K."/>
            <person name="Muzny D."/>
            <person name="Gibbs R."/>
        </authorList>
    </citation>
    <scope>NUCLEOTIDE SEQUENCE</scope>
    <source>
        <strain evidence="1">Sampled in the wild</strain>
    </source>
</reference>
<dbReference type="EMBL" id="KZ308212">
    <property type="protein sequence ID" value="KAG8224799.1"/>
    <property type="molecule type" value="Genomic_DNA"/>
</dbReference>
<gene>
    <name evidence="1" type="ORF">J437_LFUL002244</name>
</gene>
<reference evidence="1" key="2">
    <citation type="submission" date="2017-10" db="EMBL/GenBank/DDBJ databases">
        <title>Ladona fulva Genome sequencing and assembly.</title>
        <authorList>
            <person name="Murali S."/>
            <person name="Richards S."/>
            <person name="Bandaranaike D."/>
            <person name="Bellair M."/>
            <person name="Blankenburg K."/>
            <person name="Chao H."/>
            <person name="Dinh H."/>
            <person name="Doddapaneni H."/>
            <person name="Dugan-Rocha S."/>
            <person name="Elkadiri S."/>
            <person name="Gnanaolivu R."/>
            <person name="Hernandez B."/>
            <person name="Skinner E."/>
            <person name="Javaid M."/>
            <person name="Lee S."/>
            <person name="Li M."/>
            <person name="Ming W."/>
            <person name="Munidasa M."/>
            <person name="Muniz J."/>
            <person name="Nguyen L."/>
            <person name="Hughes D."/>
            <person name="Osuji N."/>
            <person name="Pu L.-L."/>
            <person name="Puazo M."/>
            <person name="Qu C."/>
            <person name="Quiroz J."/>
            <person name="Raj R."/>
            <person name="Weissenberger G."/>
            <person name="Xin Y."/>
            <person name="Zou X."/>
            <person name="Han Y."/>
            <person name="Worley K."/>
            <person name="Muzny D."/>
            <person name="Gibbs R."/>
        </authorList>
    </citation>
    <scope>NUCLEOTIDE SEQUENCE</scope>
    <source>
        <strain evidence="1">Sampled in the wild</strain>
    </source>
</reference>
<evidence type="ECO:0000313" key="2">
    <source>
        <dbReference type="Proteomes" id="UP000792457"/>
    </source>
</evidence>
<protein>
    <submittedName>
        <fullName evidence="1">Uncharacterized protein</fullName>
    </submittedName>
</protein>
<name>A0A8K0JYF9_LADFU</name>
<proteinExistence type="predicted"/>
<organism evidence="1 2">
    <name type="scientific">Ladona fulva</name>
    <name type="common">Scarce chaser dragonfly</name>
    <name type="synonym">Libellula fulva</name>
    <dbReference type="NCBI Taxonomy" id="123851"/>
    <lineage>
        <taxon>Eukaryota</taxon>
        <taxon>Metazoa</taxon>
        <taxon>Ecdysozoa</taxon>
        <taxon>Arthropoda</taxon>
        <taxon>Hexapoda</taxon>
        <taxon>Insecta</taxon>
        <taxon>Pterygota</taxon>
        <taxon>Palaeoptera</taxon>
        <taxon>Odonata</taxon>
        <taxon>Epiprocta</taxon>
        <taxon>Anisoptera</taxon>
        <taxon>Libelluloidea</taxon>
        <taxon>Libellulidae</taxon>
        <taxon>Ladona</taxon>
    </lineage>
</organism>
<comment type="caution">
    <text evidence="1">The sequence shown here is derived from an EMBL/GenBank/DDBJ whole genome shotgun (WGS) entry which is preliminary data.</text>
</comment>
<sequence length="68" mass="7763">MQKRNELKKLEAKKKKLDLTSLKNPKASVQLNNPVPQAIKLSVRGLNFKCVHLPRPTLRVPRKAQDAH</sequence>
<dbReference type="Proteomes" id="UP000792457">
    <property type="component" value="Unassembled WGS sequence"/>
</dbReference>